<name>A0AAX0QD84_9EURY</name>
<reference evidence="2 3" key="1">
    <citation type="journal article" date="2017" name="BMC Genomics">
        <title>Genomic analysis of methanogenic archaea reveals a shift towards energy conservation.</title>
        <authorList>
            <person name="Gilmore S.P."/>
            <person name="Henske J.K."/>
            <person name="Sexton J.A."/>
            <person name="Solomon K.V."/>
            <person name="Seppala S."/>
            <person name="Yoo J.I."/>
            <person name="Huyett L.M."/>
            <person name="Pressman A."/>
            <person name="Cogan J.Z."/>
            <person name="Kivenson V."/>
            <person name="Peng X."/>
            <person name="Tan Y."/>
            <person name="Valentine D.L."/>
            <person name="O'Malley M.A."/>
        </authorList>
    </citation>
    <scope>NUCLEOTIDE SEQUENCE [LARGE SCALE GENOMIC DNA]</scope>
    <source>
        <strain evidence="2 3">XII</strain>
    </source>
</reference>
<protein>
    <recommendedName>
        <fullName evidence="4">Integrase</fullName>
    </recommendedName>
</protein>
<dbReference type="Proteomes" id="UP000243820">
    <property type="component" value="Unassembled WGS sequence"/>
</dbReference>
<sequence length="439" mass="48616">MPLAKIPVEELEGYGLTLPPGRRDVGLDFVIAGYPGVDIPTYYKDERVRKSFLEYLEKKGIHGGRNGRRTAYDNALKKLAPVYAPDDRANYDEINNGNYPSQMGHNAMGKFFHWCVDVLGLVTFNGYPISEWNKNGYPFGGIKDPETAMSGRFYDLDTSGVTAALYKLPLDSRVFYVLMAYSGARASQLYKLLAGVDEAGERYPRKVAVLKADPAKGIKQTVIGLDARKMAIGKKAAFFYMFPPECEGLVRNYTPEAPYDRIMKDLNDLTKFERITDTGEKEVCACNANSIRKWGAAVLLQYYDPHGQKLRPEDINIIQGRVSEEDVLISNYAPKLAMGAAAYSKVVDVFRAALPLSSLDAPDPNVTPKGSKTPSPTEEDKATKSPANNSPITPEKRDQIIELYKAKTSERKIMEIVGVQRNTVSNVLIAAGLKSGSKR</sequence>
<dbReference type="Gene3D" id="1.10.10.10">
    <property type="entry name" value="Winged helix-like DNA-binding domain superfamily/Winged helix DNA-binding domain"/>
    <property type="match status" value="1"/>
</dbReference>
<dbReference type="GO" id="GO:0015074">
    <property type="term" value="P:DNA integration"/>
    <property type="evidence" value="ECO:0007669"/>
    <property type="project" value="InterPro"/>
</dbReference>
<dbReference type="EMBL" id="LMVO01000001">
    <property type="protein sequence ID" value="PAV10344.1"/>
    <property type="molecule type" value="Genomic_DNA"/>
</dbReference>
<keyword evidence="3" id="KW-1185">Reference proteome</keyword>
<feature type="region of interest" description="Disordered" evidence="1">
    <location>
        <begin position="360"/>
        <end position="399"/>
    </location>
</feature>
<evidence type="ECO:0000256" key="1">
    <source>
        <dbReference type="SAM" id="MobiDB-lite"/>
    </source>
</evidence>
<dbReference type="GO" id="GO:0003677">
    <property type="term" value="F:DNA binding"/>
    <property type="evidence" value="ECO:0007669"/>
    <property type="project" value="InterPro"/>
</dbReference>
<evidence type="ECO:0008006" key="4">
    <source>
        <dbReference type="Google" id="ProtNLM"/>
    </source>
</evidence>
<accession>A0AAX0QD84</accession>
<dbReference type="InterPro" id="IPR036388">
    <property type="entry name" value="WH-like_DNA-bd_sf"/>
</dbReference>
<dbReference type="AlphaFoldDB" id="A0AAX0QD84"/>
<dbReference type="GO" id="GO:0006310">
    <property type="term" value="P:DNA recombination"/>
    <property type="evidence" value="ECO:0007669"/>
    <property type="project" value="InterPro"/>
</dbReference>
<organism evidence="2 3">
    <name type="scientific">Methanocorpusculum parvum</name>
    <dbReference type="NCBI Taxonomy" id="2193"/>
    <lineage>
        <taxon>Archaea</taxon>
        <taxon>Methanobacteriati</taxon>
        <taxon>Methanobacteriota</taxon>
        <taxon>Stenosarchaea group</taxon>
        <taxon>Methanomicrobia</taxon>
        <taxon>Methanomicrobiales</taxon>
        <taxon>Methanocorpusculaceae</taxon>
        <taxon>Methanocorpusculum</taxon>
    </lineage>
</organism>
<dbReference type="InterPro" id="IPR013762">
    <property type="entry name" value="Integrase-like_cat_sf"/>
</dbReference>
<comment type="caution">
    <text evidence="2">The sequence shown here is derived from an EMBL/GenBank/DDBJ whole genome shotgun (WGS) entry which is preliminary data.</text>
</comment>
<gene>
    <name evidence="2" type="ORF">ASJ83_07810</name>
</gene>
<dbReference type="Gene3D" id="1.10.443.10">
    <property type="entry name" value="Intergrase catalytic core"/>
    <property type="match status" value="1"/>
</dbReference>
<evidence type="ECO:0000313" key="3">
    <source>
        <dbReference type="Proteomes" id="UP000243820"/>
    </source>
</evidence>
<proteinExistence type="predicted"/>
<evidence type="ECO:0000313" key="2">
    <source>
        <dbReference type="EMBL" id="PAV10344.1"/>
    </source>
</evidence>